<dbReference type="EMBL" id="MRCB01000005">
    <property type="protein sequence ID" value="OKH24877.1"/>
    <property type="molecule type" value="Genomic_DNA"/>
</dbReference>
<dbReference type="OrthoDB" id="504638at2"/>
<dbReference type="Proteomes" id="UP000186868">
    <property type="component" value="Unassembled WGS sequence"/>
</dbReference>
<dbReference type="InterPro" id="IPR036291">
    <property type="entry name" value="NAD(P)-bd_dom_sf"/>
</dbReference>
<dbReference type="PANTHER" id="PTHR43245:SF13">
    <property type="entry name" value="UDP-D-APIOSE_UDP-D-XYLOSE SYNTHASE 2"/>
    <property type="match status" value="1"/>
</dbReference>
<feature type="domain" description="NAD-dependent epimerase/dehydratase" evidence="1">
    <location>
        <begin position="3"/>
        <end position="227"/>
    </location>
</feature>
<keyword evidence="3" id="KW-1185">Reference proteome</keyword>
<dbReference type="Gene3D" id="3.40.50.720">
    <property type="entry name" value="NAD(P)-binding Rossmann-like Domain"/>
    <property type="match status" value="1"/>
</dbReference>
<organism evidence="2 3">
    <name type="scientific">Hydrococcus rivularis NIES-593</name>
    <dbReference type="NCBI Taxonomy" id="1921803"/>
    <lineage>
        <taxon>Bacteria</taxon>
        <taxon>Bacillati</taxon>
        <taxon>Cyanobacteriota</taxon>
        <taxon>Cyanophyceae</taxon>
        <taxon>Pleurocapsales</taxon>
        <taxon>Hydrococcaceae</taxon>
        <taxon>Hydrococcus</taxon>
    </lineage>
</organism>
<dbReference type="PANTHER" id="PTHR43245">
    <property type="entry name" value="BIFUNCTIONAL POLYMYXIN RESISTANCE PROTEIN ARNA"/>
    <property type="match status" value="1"/>
</dbReference>
<evidence type="ECO:0000313" key="2">
    <source>
        <dbReference type="EMBL" id="OKH24877.1"/>
    </source>
</evidence>
<gene>
    <name evidence="2" type="ORF">NIES593_06580</name>
</gene>
<dbReference type="STRING" id="1921803.NIES593_06580"/>
<proteinExistence type="predicted"/>
<comment type="caution">
    <text evidence="2">The sequence shown here is derived from an EMBL/GenBank/DDBJ whole genome shotgun (WGS) entry which is preliminary data.</text>
</comment>
<dbReference type="Pfam" id="PF01370">
    <property type="entry name" value="Epimerase"/>
    <property type="match status" value="1"/>
</dbReference>
<protein>
    <submittedName>
        <fullName evidence="2">Epimerase</fullName>
    </submittedName>
</protein>
<accession>A0A1U7HMS7</accession>
<dbReference type="InterPro" id="IPR050177">
    <property type="entry name" value="Lipid_A_modif_metabolic_enz"/>
</dbReference>
<reference evidence="2 3" key="1">
    <citation type="submission" date="2016-11" db="EMBL/GenBank/DDBJ databases">
        <title>Draft Genome Sequences of Nine Cyanobacterial Strains from Diverse Habitats.</title>
        <authorList>
            <person name="Zhu T."/>
            <person name="Hou S."/>
            <person name="Lu X."/>
            <person name="Hess W.R."/>
        </authorList>
    </citation>
    <scope>NUCLEOTIDE SEQUENCE [LARGE SCALE GENOMIC DNA]</scope>
    <source>
        <strain evidence="2 3">NIES-593</strain>
    </source>
</reference>
<dbReference type="RefSeq" id="WP_073598822.1">
    <property type="nucleotide sequence ID" value="NZ_MRCB01000005.1"/>
</dbReference>
<evidence type="ECO:0000313" key="3">
    <source>
        <dbReference type="Proteomes" id="UP000186868"/>
    </source>
</evidence>
<name>A0A1U7HMS7_9CYAN</name>
<sequence length="317" mass="36149">MRIFLTGASGCIGHYLAEALIQETKHELFLLVRNPNKLKFDYKARPGITILQGNLQEIEKYSELLKTIEVAILAATSWGGAVESFEINVLKTICLIELLDPKICEQVIYFSTASILDSNNNLLKEAGEIGTDYIRTKYECYSRLSKLALASKITKVFPTLVFGGDENKPYSHIAAGLPDVVKWIDLIRWFKADGSFHFIHARDIAQVIKYLVDRPPSETSSRQFILGYQPTTVNEAIEEICAYFNKRIYFRIPLYVWLANFFIAVFRVQMAAWDRFLLNNRHSTYQNITSPESFGLTNYCSTVTDILKTRGISQTEI</sequence>
<dbReference type="AlphaFoldDB" id="A0A1U7HMS7"/>
<dbReference type="InterPro" id="IPR001509">
    <property type="entry name" value="Epimerase_deHydtase"/>
</dbReference>
<evidence type="ECO:0000259" key="1">
    <source>
        <dbReference type="Pfam" id="PF01370"/>
    </source>
</evidence>
<dbReference type="SUPFAM" id="SSF51735">
    <property type="entry name" value="NAD(P)-binding Rossmann-fold domains"/>
    <property type="match status" value="1"/>
</dbReference>